<evidence type="ECO:0000313" key="2">
    <source>
        <dbReference type="Proteomes" id="UP001497535"/>
    </source>
</evidence>
<reference evidence="1" key="1">
    <citation type="submission" date="2023-11" db="EMBL/GenBank/DDBJ databases">
        <authorList>
            <person name="Poullet M."/>
        </authorList>
    </citation>
    <scope>NUCLEOTIDE SEQUENCE</scope>
    <source>
        <strain evidence="1">E1834</strain>
    </source>
</reference>
<organism evidence="1 2">
    <name type="scientific">Meloidogyne enterolobii</name>
    <name type="common">Root-knot nematode worm</name>
    <name type="synonym">Meloidogyne mayaguensis</name>
    <dbReference type="NCBI Taxonomy" id="390850"/>
    <lineage>
        <taxon>Eukaryota</taxon>
        <taxon>Metazoa</taxon>
        <taxon>Ecdysozoa</taxon>
        <taxon>Nematoda</taxon>
        <taxon>Chromadorea</taxon>
        <taxon>Rhabditida</taxon>
        <taxon>Tylenchina</taxon>
        <taxon>Tylenchomorpha</taxon>
        <taxon>Tylenchoidea</taxon>
        <taxon>Meloidogynidae</taxon>
        <taxon>Meloidogyninae</taxon>
        <taxon>Meloidogyne</taxon>
    </lineage>
</organism>
<gene>
    <name evidence="1" type="ORF">MENTE1834_LOCUS5120</name>
</gene>
<sequence>MERLFIYSFKYLRFSFKSAVLILSNRRHLNHLYFLKCFSSPSIKTNKTVIPSTVTFFFYSRLRIIASHIVEIYTKFCF</sequence>
<dbReference type="EMBL" id="CAVMJV010000004">
    <property type="protein sequence ID" value="CAK5023176.1"/>
    <property type="molecule type" value="Genomic_DNA"/>
</dbReference>
<protein>
    <submittedName>
        <fullName evidence="1">Uncharacterized protein</fullName>
    </submittedName>
</protein>
<evidence type="ECO:0000313" key="1">
    <source>
        <dbReference type="EMBL" id="CAK5023176.1"/>
    </source>
</evidence>
<name>A0ACB0XYG2_MELEN</name>
<proteinExistence type="predicted"/>
<comment type="caution">
    <text evidence="1">The sequence shown here is derived from an EMBL/GenBank/DDBJ whole genome shotgun (WGS) entry which is preliminary data.</text>
</comment>
<keyword evidence="2" id="KW-1185">Reference proteome</keyword>
<dbReference type="Proteomes" id="UP001497535">
    <property type="component" value="Unassembled WGS sequence"/>
</dbReference>
<accession>A0ACB0XYG2</accession>